<evidence type="ECO:0000256" key="2">
    <source>
        <dbReference type="ARBA" id="ARBA00022729"/>
    </source>
</evidence>
<dbReference type="SUPFAM" id="SSF54106">
    <property type="entry name" value="LysM domain"/>
    <property type="match status" value="1"/>
</dbReference>
<dbReference type="PANTHER" id="PTHR34997:SF2">
    <property type="entry name" value="LYSM DOMAIN-CONTAINING PROTEIN-RELATED"/>
    <property type="match status" value="1"/>
</dbReference>
<dbReference type="Proteomes" id="UP000770015">
    <property type="component" value="Unassembled WGS sequence"/>
</dbReference>
<dbReference type="InterPro" id="IPR036779">
    <property type="entry name" value="LysM_dom_sf"/>
</dbReference>
<keyword evidence="9" id="KW-1185">Reference proteome</keyword>
<evidence type="ECO:0000313" key="9">
    <source>
        <dbReference type="Proteomes" id="UP000770015"/>
    </source>
</evidence>
<dbReference type="PROSITE" id="PS51782">
    <property type="entry name" value="LYSM"/>
    <property type="match status" value="1"/>
</dbReference>
<gene>
    <name evidence="8" type="ORF">F5X68DRAFT_239179</name>
</gene>
<dbReference type="InterPro" id="IPR052210">
    <property type="entry name" value="LysM1-like"/>
</dbReference>
<keyword evidence="1" id="KW-0147">Chitin-binding</keyword>
<dbReference type="EMBL" id="JAGSXJ010000010">
    <property type="protein sequence ID" value="KAH6687771.1"/>
    <property type="molecule type" value="Genomic_DNA"/>
</dbReference>
<sequence>MARHSFSVSTLVAGLLLQSAIVAAFNPQPAFPYHPSTTDKCTWWFDSDGTWSCQDVEDYAWVNLGDFMRWNPIVTPESCAAGLLPEGVSYCADGPAEVVTTSTITTTSTVSSSTAKPPTTTTRPTTPTSTIKPTTTVKPTTTSSAKPTGNGISTPQPTQSGMVSNCNKFYKIKDGDNCDKIASAHKIPVTVIPKWNSVGGAACTALWKDSYACVSTVGYVAPTPTTTTSAGNGIATPQPTQPGMVKNCDRFVKVASGQTCAVIGANAVVLAQRIINWNTGVGAQCTGLQANVYVCVRTIGFTQTTQRTCSSASTDKTWGGNKAAALAAGKNWCDNVGRGAYTIAQAKSGCKNAAQGNNLFYFESRNLFQAPITLSVARCNDIMANLINGCERGGVANQEGWNIRAYVRAGQC</sequence>
<evidence type="ECO:0000256" key="4">
    <source>
        <dbReference type="ARBA" id="ARBA00044955"/>
    </source>
</evidence>
<feature type="compositionally biased region" description="Low complexity" evidence="5">
    <location>
        <begin position="109"/>
        <end position="148"/>
    </location>
</feature>
<evidence type="ECO:0000256" key="6">
    <source>
        <dbReference type="SAM" id="SignalP"/>
    </source>
</evidence>
<dbReference type="GO" id="GO:0008061">
    <property type="term" value="F:chitin binding"/>
    <property type="evidence" value="ECO:0007669"/>
    <property type="project" value="UniProtKB-KW"/>
</dbReference>
<dbReference type="CDD" id="cd00118">
    <property type="entry name" value="LysM"/>
    <property type="match status" value="1"/>
</dbReference>
<feature type="signal peptide" evidence="6">
    <location>
        <begin position="1"/>
        <end position="24"/>
    </location>
</feature>
<keyword evidence="2 6" id="KW-0732">Signal</keyword>
<evidence type="ECO:0000256" key="5">
    <source>
        <dbReference type="SAM" id="MobiDB-lite"/>
    </source>
</evidence>
<proteinExistence type="inferred from homology"/>
<feature type="compositionally biased region" description="Polar residues" evidence="5">
    <location>
        <begin position="150"/>
        <end position="160"/>
    </location>
</feature>
<comment type="caution">
    <text evidence="8">The sequence shown here is derived from an EMBL/GenBank/DDBJ whole genome shotgun (WGS) entry which is preliminary data.</text>
</comment>
<feature type="chain" id="PRO_5040143302" description="LysM domain-containing protein" evidence="6">
    <location>
        <begin position="25"/>
        <end position="412"/>
    </location>
</feature>
<dbReference type="InterPro" id="IPR018392">
    <property type="entry name" value="LysM"/>
</dbReference>
<keyword evidence="3" id="KW-0843">Virulence</keyword>
<evidence type="ECO:0000313" key="8">
    <source>
        <dbReference type="EMBL" id="KAH6687771.1"/>
    </source>
</evidence>
<dbReference type="Gene3D" id="3.10.350.10">
    <property type="entry name" value="LysM domain"/>
    <property type="match status" value="2"/>
</dbReference>
<dbReference type="AlphaFoldDB" id="A0A9P8VCH6"/>
<accession>A0A9P8VCH6</accession>
<evidence type="ECO:0000256" key="1">
    <source>
        <dbReference type="ARBA" id="ARBA00022669"/>
    </source>
</evidence>
<dbReference type="Pfam" id="PF01476">
    <property type="entry name" value="LysM"/>
    <property type="match status" value="1"/>
</dbReference>
<evidence type="ECO:0000259" key="7">
    <source>
        <dbReference type="PROSITE" id="PS51782"/>
    </source>
</evidence>
<name>A0A9P8VCH6_9PEZI</name>
<protein>
    <recommendedName>
        <fullName evidence="7">LysM domain-containing protein</fullName>
    </recommendedName>
</protein>
<feature type="domain" description="LysM" evidence="7">
    <location>
        <begin position="168"/>
        <end position="214"/>
    </location>
</feature>
<reference evidence="8" key="1">
    <citation type="journal article" date="2021" name="Nat. Commun.">
        <title>Genetic determinants of endophytism in the Arabidopsis root mycobiome.</title>
        <authorList>
            <person name="Mesny F."/>
            <person name="Miyauchi S."/>
            <person name="Thiergart T."/>
            <person name="Pickel B."/>
            <person name="Atanasova L."/>
            <person name="Karlsson M."/>
            <person name="Huettel B."/>
            <person name="Barry K.W."/>
            <person name="Haridas S."/>
            <person name="Chen C."/>
            <person name="Bauer D."/>
            <person name="Andreopoulos W."/>
            <person name="Pangilinan J."/>
            <person name="LaButti K."/>
            <person name="Riley R."/>
            <person name="Lipzen A."/>
            <person name="Clum A."/>
            <person name="Drula E."/>
            <person name="Henrissat B."/>
            <person name="Kohler A."/>
            <person name="Grigoriev I.V."/>
            <person name="Martin F.M."/>
            <person name="Hacquard S."/>
        </authorList>
    </citation>
    <scope>NUCLEOTIDE SEQUENCE</scope>
    <source>
        <strain evidence="8">MPI-SDFR-AT-0117</strain>
    </source>
</reference>
<dbReference type="SMART" id="SM00257">
    <property type="entry name" value="LysM"/>
    <property type="match status" value="2"/>
</dbReference>
<feature type="region of interest" description="Disordered" evidence="5">
    <location>
        <begin position="109"/>
        <end position="160"/>
    </location>
</feature>
<dbReference type="PANTHER" id="PTHR34997">
    <property type="entry name" value="AM15"/>
    <property type="match status" value="1"/>
</dbReference>
<organism evidence="8 9">
    <name type="scientific">Plectosphaerella plurivora</name>
    <dbReference type="NCBI Taxonomy" id="936078"/>
    <lineage>
        <taxon>Eukaryota</taxon>
        <taxon>Fungi</taxon>
        <taxon>Dikarya</taxon>
        <taxon>Ascomycota</taxon>
        <taxon>Pezizomycotina</taxon>
        <taxon>Sordariomycetes</taxon>
        <taxon>Hypocreomycetidae</taxon>
        <taxon>Glomerellales</taxon>
        <taxon>Plectosphaerellaceae</taxon>
        <taxon>Plectosphaerella</taxon>
    </lineage>
</organism>
<comment type="similarity">
    <text evidence="4">Belongs to the secreted LysM effector family.</text>
</comment>
<evidence type="ECO:0000256" key="3">
    <source>
        <dbReference type="ARBA" id="ARBA00023026"/>
    </source>
</evidence>
<dbReference type="OrthoDB" id="2281372at2759"/>